<keyword evidence="5" id="KW-1185">Reference proteome</keyword>
<dbReference type="SUPFAM" id="SSF56519">
    <property type="entry name" value="Penicillin binding protein dimerisation domain"/>
    <property type="match status" value="1"/>
</dbReference>
<evidence type="ECO:0000256" key="1">
    <source>
        <dbReference type="SAM" id="Phobius"/>
    </source>
</evidence>
<dbReference type="PANTHER" id="PTHR30627:SF24">
    <property type="entry name" value="PENICILLIN-BINDING PROTEIN 4B"/>
    <property type="match status" value="1"/>
</dbReference>
<evidence type="ECO:0000259" key="3">
    <source>
        <dbReference type="Pfam" id="PF21922"/>
    </source>
</evidence>
<dbReference type="Pfam" id="PF00905">
    <property type="entry name" value="Transpeptidase"/>
    <property type="match status" value="1"/>
</dbReference>
<evidence type="ECO:0000259" key="2">
    <source>
        <dbReference type="Pfam" id="PF00905"/>
    </source>
</evidence>
<dbReference type="AlphaFoldDB" id="A0A9D2WTP2"/>
<keyword evidence="1" id="KW-0472">Membrane</keyword>
<evidence type="ECO:0000313" key="5">
    <source>
        <dbReference type="Proteomes" id="UP000798488"/>
    </source>
</evidence>
<dbReference type="InterPro" id="IPR050515">
    <property type="entry name" value="Beta-lactam/transpept"/>
</dbReference>
<dbReference type="SUPFAM" id="SSF56601">
    <property type="entry name" value="beta-lactamase/transpeptidase-like"/>
    <property type="match status" value="1"/>
</dbReference>
<sequence length="460" mass="48083">MKGNVCKLAYVILAGLVVICVYLGWIPFFIDRVSSSGLAPADPRIAVLESQIKRGNIVDRQGTVLARSVKMVDGYAREYPLGNAAAHIVGYQSSKYGAAGIEKSMAKILLGLKEDSVSTLRDRILGHPGIGNDVSLTVDAGLQQKVTSLLAGKKGAIVVLEPSTGAVLAMASYPDYDPVKLENYMDRSDAPMLNRATLGAYPPGSVFKIVTAAAYRSSLPDRVGDTINCAGQLKITGFTLRDNGVHGRVDFREAFAKSCNVAFARYGLAVGTEEFTRQVQAFGIGKNFTFSLPIYPGSITAAGKMDGPNLASSAIGQGEVLISPLQAAVLAAAVANDGVIMQPYIVSGYSGEANGQVEIQPKEWLQAMDPLVAAAINEDMVAVVRQGTGKAAALPGITVAGKTGSAENPHGQSHAWFVGFAPAQDPRVAVAVLLENAGGGGAVAAPLAREVIRQALELSI</sequence>
<dbReference type="GO" id="GO:0071555">
    <property type="term" value="P:cell wall organization"/>
    <property type="evidence" value="ECO:0007669"/>
    <property type="project" value="TreeGrafter"/>
</dbReference>
<dbReference type="Pfam" id="PF21922">
    <property type="entry name" value="PBP_dimer_2"/>
    <property type="match status" value="1"/>
</dbReference>
<dbReference type="EMBL" id="LSRS01000001">
    <property type="protein sequence ID" value="KAF1086761.1"/>
    <property type="molecule type" value="Genomic_DNA"/>
</dbReference>
<comment type="caution">
    <text evidence="4">The sequence shown here is derived from an EMBL/GenBank/DDBJ whole genome shotgun (WGS) entry which is preliminary data.</text>
</comment>
<dbReference type="Proteomes" id="UP000798488">
    <property type="component" value="Unassembled WGS sequence"/>
</dbReference>
<dbReference type="Gene3D" id="3.40.710.10">
    <property type="entry name" value="DD-peptidase/beta-lactamase superfamily"/>
    <property type="match status" value="1"/>
</dbReference>
<keyword evidence="1" id="KW-0812">Transmembrane</keyword>
<feature type="domain" description="Penicillin-binding protein transpeptidase" evidence="2">
    <location>
        <begin position="155"/>
        <end position="452"/>
    </location>
</feature>
<evidence type="ECO:0000313" key="4">
    <source>
        <dbReference type="EMBL" id="KAF1086761.1"/>
    </source>
</evidence>
<organism evidence="4 5">
    <name type="scientific">Sporotomaculum syntrophicum</name>
    <dbReference type="NCBI Taxonomy" id="182264"/>
    <lineage>
        <taxon>Bacteria</taxon>
        <taxon>Bacillati</taxon>
        <taxon>Bacillota</taxon>
        <taxon>Clostridia</taxon>
        <taxon>Eubacteriales</taxon>
        <taxon>Desulfallaceae</taxon>
        <taxon>Sporotomaculum</taxon>
    </lineage>
</organism>
<accession>A0A9D2WTP2</accession>
<dbReference type="InterPro" id="IPR012338">
    <property type="entry name" value="Beta-lactam/transpept-like"/>
</dbReference>
<gene>
    <name evidence="4" type="primary">pbpA</name>
    <name evidence="4" type="ORF">SPSYN_00480</name>
</gene>
<feature type="transmembrane region" description="Helical" evidence="1">
    <location>
        <begin position="7"/>
        <end position="30"/>
    </location>
</feature>
<dbReference type="GO" id="GO:0005886">
    <property type="term" value="C:plasma membrane"/>
    <property type="evidence" value="ECO:0007669"/>
    <property type="project" value="TreeGrafter"/>
</dbReference>
<protein>
    <submittedName>
        <fullName evidence="4">Penicillin-binding protein A</fullName>
    </submittedName>
</protein>
<dbReference type="InterPro" id="IPR054120">
    <property type="entry name" value="PBPA_dimer"/>
</dbReference>
<dbReference type="InterPro" id="IPR001460">
    <property type="entry name" value="PCN-bd_Tpept"/>
</dbReference>
<dbReference type="OrthoDB" id="9804124at2"/>
<dbReference type="RefSeq" id="WP_161820882.1">
    <property type="nucleotide sequence ID" value="NZ_LSRS01000001.1"/>
</dbReference>
<proteinExistence type="predicted"/>
<dbReference type="GO" id="GO:0071972">
    <property type="term" value="F:peptidoglycan L,D-transpeptidase activity"/>
    <property type="evidence" value="ECO:0007669"/>
    <property type="project" value="TreeGrafter"/>
</dbReference>
<dbReference type="GO" id="GO:0008658">
    <property type="term" value="F:penicillin binding"/>
    <property type="evidence" value="ECO:0007669"/>
    <property type="project" value="InterPro"/>
</dbReference>
<dbReference type="Gene3D" id="3.90.1310.10">
    <property type="entry name" value="Penicillin-binding protein 2a (Domain 2)"/>
    <property type="match status" value="1"/>
</dbReference>
<reference evidence="4" key="1">
    <citation type="submission" date="2016-02" db="EMBL/GenBank/DDBJ databases">
        <title>Draft Genome Sequence of Sporotomaculum syntrophicum Strain FB, a Syntrophic Benzoate Degrader.</title>
        <authorList>
            <person name="Nobu M.K."/>
            <person name="Narihiro T."/>
            <person name="Qiu Y.-L."/>
            <person name="Ohashi A."/>
            <person name="Liu W.-T."/>
            <person name="Yuji S."/>
        </authorList>
    </citation>
    <scope>NUCLEOTIDE SEQUENCE</scope>
    <source>
        <strain evidence="4">FB</strain>
    </source>
</reference>
<dbReference type="InterPro" id="IPR036138">
    <property type="entry name" value="PBP_dimer_sf"/>
</dbReference>
<feature type="domain" description="Penicillin binding protein A dimerisation" evidence="3">
    <location>
        <begin position="54"/>
        <end position="134"/>
    </location>
</feature>
<name>A0A9D2WTP2_9FIRM</name>
<dbReference type="PANTHER" id="PTHR30627">
    <property type="entry name" value="PEPTIDOGLYCAN D,D-TRANSPEPTIDASE"/>
    <property type="match status" value="1"/>
</dbReference>
<keyword evidence="1" id="KW-1133">Transmembrane helix</keyword>